<accession>A0A6N2KHI7</accession>
<proteinExistence type="predicted"/>
<reference evidence="1" key="1">
    <citation type="submission" date="2019-03" db="EMBL/GenBank/DDBJ databases">
        <authorList>
            <person name="Mank J."/>
            <person name="Almeida P."/>
        </authorList>
    </citation>
    <scope>NUCLEOTIDE SEQUENCE</scope>
    <source>
        <strain evidence="1">78183</strain>
    </source>
</reference>
<dbReference type="AlphaFoldDB" id="A0A6N2KHI7"/>
<evidence type="ECO:0000313" key="1">
    <source>
        <dbReference type="EMBL" id="VFU22692.1"/>
    </source>
</evidence>
<protein>
    <submittedName>
        <fullName evidence="1">Uncharacterized protein</fullName>
    </submittedName>
</protein>
<sequence>MACLSPLFKSTDADNTVRGVHNYQWRCSFPPGLLPFYSIYTSIRWEIRKGEENGNNFVSSYLVTKMMKVKCLILASPIGSEEL</sequence>
<organism evidence="1">
    <name type="scientific">Salix viminalis</name>
    <name type="common">Common osier</name>
    <name type="synonym">Basket willow</name>
    <dbReference type="NCBI Taxonomy" id="40686"/>
    <lineage>
        <taxon>Eukaryota</taxon>
        <taxon>Viridiplantae</taxon>
        <taxon>Streptophyta</taxon>
        <taxon>Embryophyta</taxon>
        <taxon>Tracheophyta</taxon>
        <taxon>Spermatophyta</taxon>
        <taxon>Magnoliopsida</taxon>
        <taxon>eudicotyledons</taxon>
        <taxon>Gunneridae</taxon>
        <taxon>Pentapetalae</taxon>
        <taxon>rosids</taxon>
        <taxon>fabids</taxon>
        <taxon>Malpighiales</taxon>
        <taxon>Salicaceae</taxon>
        <taxon>Saliceae</taxon>
        <taxon>Salix</taxon>
    </lineage>
</organism>
<name>A0A6N2KHI7_SALVM</name>
<gene>
    <name evidence="1" type="ORF">SVIM_LOCUS26803</name>
</gene>
<dbReference type="EMBL" id="CAADRP010000080">
    <property type="protein sequence ID" value="VFU22692.1"/>
    <property type="molecule type" value="Genomic_DNA"/>
</dbReference>